<keyword evidence="6 10" id="KW-1133">Transmembrane helix</keyword>
<dbReference type="InterPro" id="IPR017938">
    <property type="entry name" value="Riboflavin_synthase-like_b-brl"/>
</dbReference>
<dbReference type="AlphaFoldDB" id="A0A9W4NWU8"/>
<dbReference type="InterPro" id="IPR039261">
    <property type="entry name" value="FNR_nucleotide-bd"/>
</dbReference>
<evidence type="ECO:0000256" key="9">
    <source>
        <dbReference type="ARBA" id="ARBA00048483"/>
    </source>
</evidence>
<dbReference type="PANTHER" id="PTHR32361">
    <property type="entry name" value="FERRIC/CUPRIC REDUCTASE TRANSMEMBRANE COMPONENT"/>
    <property type="match status" value="1"/>
</dbReference>
<feature type="transmembrane region" description="Helical" evidence="10">
    <location>
        <begin position="128"/>
        <end position="147"/>
    </location>
</feature>
<dbReference type="GO" id="GO:0006879">
    <property type="term" value="P:intracellular iron ion homeostasis"/>
    <property type="evidence" value="ECO:0007669"/>
    <property type="project" value="TreeGrafter"/>
</dbReference>
<evidence type="ECO:0000256" key="3">
    <source>
        <dbReference type="ARBA" id="ARBA00022448"/>
    </source>
</evidence>
<dbReference type="GO" id="GO:0052851">
    <property type="term" value="F:ferric-chelate reductase (NADPH) activity"/>
    <property type="evidence" value="ECO:0007669"/>
    <property type="project" value="UniProtKB-EC"/>
</dbReference>
<feature type="transmembrane region" description="Helical" evidence="10">
    <location>
        <begin position="89"/>
        <end position="107"/>
    </location>
</feature>
<protein>
    <recommendedName>
        <fullName evidence="2">ferric-chelate reductase (NADPH)</fullName>
        <ecNumber evidence="2">1.16.1.9</ecNumber>
    </recommendedName>
</protein>
<evidence type="ECO:0000256" key="7">
    <source>
        <dbReference type="ARBA" id="ARBA00023065"/>
    </source>
</evidence>
<feature type="transmembrane region" description="Helical" evidence="10">
    <location>
        <begin position="215"/>
        <end position="237"/>
    </location>
</feature>
<dbReference type="GO" id="GO:0005886">
    <property type="term" value="C:plasma membrane"/>
    <property type="evidence" value="ECO:0007669"/>
    <property type="project" value="UniProtKB-SubCell"/>
</dbReference>
<feature type="transmembrane region" description="Helical" evidence="10">
    <location>
        <begin position="186"/>
        <end position="203"/>
    </location>
</feature>
<dbReference type="InterPro" id="IPR017927">
    <property type="entry name" value="FAD-bd_FR_type"/>
</dbReference>
<dbReference type="SUPFAM" id="SSF63380">
    <property type="entry name" value="Riboflavin synthase domain-like"/>
    <property type="match status" value="1"/>
</dbReference>
<feature type="domain" description="FAD-binding FR-type" evidence="11">
    <location>
        <begin position="245"/>
        <end position="357"/>
    </location>
</feature>
<dbReference type="CDD" id="cd06186">
    <property type="entry name" value="NOX_Duox_like_FAD_NADP"/>
    <property type="match status" value="1"/>
</dbReference>
<evidence type="ECO:0000259" key="11">
    <source>
        <dbReference type="PROSITE" id="PS51384"/>
    </source>
</evidence>
<evidence type="ECO:0000256" key="1">
    <source>
        <dbReference type="ARBA" id="ARBA00004651"/>
    </source>
</evidence>
<dbReference type="InterPro" id="IPR013130">
    <property type="entry name" value="Fe3_Rdtase_TM_dom"/>
</dbReference>
<evidence type="ECO:0000256" key="4">
    <source>
        <dbReference type="ARBA" id="ARBA00022475"/>
    </source>
</evidence>
<dbReference type="InterPro" id="IPR013112">
    <property type="entry name" value="FAD-bd_8"/>
</dbReference>
<evidence type="ECO:0000313" key="13">
    <source>
        <dbReference type="Proteomes" id="UP001152649"/>
    </source>
</evidence>
<comment type="subcellular location">
    <subcellularLocation>
        <location evidence="1">Cell membrane</location>
        <topology evidence="1">Multi-pass membrane protein</topology>
    </subcellularLocation>
</comment>
<accession>A0A9W4NWU8</accession>
<evidence type="ECO:0000256" key="8">
    <source>
        <dbReference type="ARBA" id="ARBA00023136"/>
    </source>
</evidence>
<keyword evidence="8 10" id="KW-0472">Membrane</keyword>
<keyword evidence="13" id="KW-1185">Reference proteome</keyword>
<feature type="transmembrane region" description="Helical" evidence="10">
    <location>
        <begin position="57"/>
        <end position="77"/>
    </location>
</feature>
<dbReference type="Pfam" id="PF01794">
    <property type="entry name" value="Ferric_reduct"/>
    <property type="match status" value="1"/>
</dbReference>
<feature type="transmembrane region" description="Helical" evidence="10">
    <location>
        <begin position="159"/>
        <end position="179"/>
    </location>
</feature>
<evidence type="ECO:0000256" key="2">
    <source>
        <dbReference type="ARBA" id="ARBA00012668"/>
    </source>
</evidence>
<reference evidence="12" key="1">
    <citation type="submission" date="2021-07" db="EMBL/GenBank/DDBJ databases">
        <authorList>
            <person name="Branca A.L. A."/>
        </authorList>
    </citation>
    <scope>NUCLEOTIDE SEQUENCE</scope>
</reference>
<dbReference type="Proteomes" id="UP001152649">
    <property type="component" value="Unassembled WGS sequence"/>
</dbReference>
<dbReference type="EC" id="1.16.1.9" evidence="2"/>
<dbReference type="PANTHER" id="PTHR32361:SF26">
    <property type="entry name" value="FAD-BINDING 8 DOMAIN-CONTAINING PROTEIN-RELATED"/>
    <property type="match status" value="1"/>
</dbReference>
<evidence type="ECO:0000256" key="6">
    <source>
        <dbReference type="ARBA" id="ARBA00022989"/>
    </source>
</evidence>
<feature type="transmembrane region" description="Helical" evidence="10">
    <location>
        <begin position="6"/>
        <end position="28"/>
    </location>
</feature>
<dbReference type="OrthoDB" id="18087at2759"/>
<evidence type="ECO:0000313" key="12">
    <source>
        <dbReference type="EMBL" id="CAG8419825.1"/>
    </source>
</evidence>
<evidence type="ECO:0000256" key="10">
    <source>
        <dbReference type="SAM" id="Phobius"/>
    </source>
</evidence>
<feature type="transmembrane region" description="Helical" evidence="10">
    <location>
        <begin position="363"/>
        <end position="386"/>
    </location>
</feature>
<keyword evidence="7" id="KW-0406">Ion transport</keyword>
<gene>
    <name evidence="12" type="ORF">PSALAMII_LOCUS9733</name>
</gene>
<keyword evidence="3" id="KW-0813">Transport</keyword>
<dbReference type="PROSITE" id="PS51384">
    <property type="entry name" value="FAD_FR"/>
    <property type="match status" value="1"/>
</dbReference>
<comment type="catalytic activity">
    <reaction evidence="9">
        <text>2 a Fe(II)-siderophore + NADP(+) + H(+) = 2 a Fe(III)-siderophore + NADPH</text>
        <dbReference type="Rhea" id="RHEA:28795"/>
        <dbReference type="Rhea" id="RHEA-COMP:11342"/>
        <dbReference type="Rhea" id="RHEA-COMP:11344"/>
        <dbReference type="ChEBI" id="CHEBI:15378"/>
        <dbReference type="ChEBI" id="CHEBI:29033"/>
        <dbReference type="ChEBI" id="CHEBI:29034"/>
        <dbReference type="ChEBI" id="CHEBI:57783"/>
        <dbReference type="ChEBI" id="CHEBI:58349"/>
        <dbReference type="EC" id="1.16.1.9"/>
    </reaction>
</comment>
<name>A0A9W4NWU8_9EURO</name>
<dbReference type="Gene3D" id="3.40.50.80">
    <property type="entry name" value="Nucleotide-binding domain of ferredoxin-NADP reductase (FNR) module"/>
    <property type="match status" value="1"/>
</dbReference>
<evidence type="ECO:0000256" key="5">
    <source>
        <dbReference type="ARBA" id="ARBA00022692"/>
    </source>
</evidence>
<comment type="caution">
    <text evidence="12">The sequence shown here is derived from an EMBL/GenBank/DDBJ whole genome shotgun (WGS) entry which is preliminary data.</text>
</comment>
<dbReference type="GO" id="GO:0015677">
    <property type="term" value="P:copper ion import"/>
    <property type="evidence" value="ECO:0007669"/>
    <property type="project" value="TreeGrafter"/>
</dbReference>
<sequence>MEATCIYGIVIAGIFLLIFLVNCLRNLAPLGSYLKLQIGRHLEYPYILRRHRLIGPWSRGMFCLQVLYISTNLVVLLDQGLSITSIRDRGGSLALINLILPLSALHLSQIADILNLSLHSIRRLHRSMGRMSALLLLIHVAASFFKQDVHMTPINSENLSKMIGGASLGLLILLSLPGIRRLSYEIFLRLHQALSILGFYGIWQHVPRKSRFARLYVYVTVGIFGCTSILQVAILLYHNGLLSHRGSPRAIVTCKSAATIQNASIKIRLTLPRPIRVMPGQYINICLPSVSIWSWLQTHPLTVTSWSCEKQEILELLIHPQRGQSASLFEQVRAIESGRALSLMALYSGPHGISERVNDYENVILIASGPGLVAVIPYVAMLIHGYNTCTMHVRRIHLIWQVEELEFAISFEHMLNVLLKDDVLDDGYILNISIYIEHGILPNRPNLLFGRHDRAFLYGGLPDYDAIISSEASGKVIQGSSVVRDEHGRTLYPLWEPYGIRYEVWFDKTYPVVLVWSTWNFNRNLNEGLR</sequence>
<dbReference type="InterPro" id="IPR051410">
    <property type="entry name" value="Ferric/Cupric_Reductase"/>
</dbReference>
<proteinExistence type="predicted"/>
<keyword evidence="5 10" id="KW-0812">Transmembrane</keyword>
<keyword evidence="4" id="KW-1003">Cell membrane</keyword>
<dbReference type="GO" id="GO:0006826">
    <property type="term" value="P:iron ion transport"/>
    <property type="evidence" value="ECO:0007669"/>
    <property type="project" value="UniProtKB-ARBA"/>
</dbReference>
<dbReference type="Pfam" id="PF08022">
    <property type="entry name" value="FAD_binding_8"/>
    <property type="match status" value="1"/>
</dbReference>
<organism evidence="12 13">
    <name type="scientific">Penicillium salamii</name>
    <dbReference type="NCBI Taxonomy" id="1612424"/>
    <lineage>
        <taxon>Eukaryota</taxon>
        <taxon>Fungi</taxon>
        <taxon>Dikarya</taxon>
        <taxon>Ascomycota</taxon>
        <taxon>Pezizomycotina</taxon>
        <taxon>Eurotiomycetes</taxon>
        <taxon>Eurotiomycetidae</taxon>
        <taxon>Eurotiales</taxon>
        <taxon>Aspergillaceae</taxon>
        <taxon>Penicillium</taxon>
    </lineage>
</organism>
<dbReference type="EMBL" id="CAJVPG010000439">
    <property type="protein sequence ID" value="CAG8419825.1"/>
    <property type="molecule type" value="Genomic_DNA"/>
</dbReference>